<evidence type="ECO:0000313" key="2">
    <source>
        <dbReference type="EMBL" id="EGV95318.1"/>
    </source>
</evidence>
<dbReference type="EMBL" id="JH000147">
    <property type="protein sequence ID" value="EGV95318.1"/>
    <property type="molecule type" value="Genomic_DNA"/>
</dbReference>
<proteinExistence type="predicted"/>
<dbReference type="AlphaFoldDB" id="G3H4U1"/>
<feature type="region of interest" description="Disordered" evidence="1">
    <location>
        <begin position="51"/>
        <end position="95"/>
    </location>
</feature>
<evidence type="ECO:0000256" key="1">
    <source>
        <dbReference type="SAM" id="MobiDB-lite"/>
    </source>
</evidence>
<protein>
    <submittedName>
        <fullName evidence="2">Uncharacterized protein</fullName>
    </submittedName>
</protein>
<dbReference type="InParanoid" id="G3H4U1"/>
<dbReference type="Proteomes" id="UP000001075">
    <property type="component" value="Unassembled WGS sequence"/>
</dbReference>
<sequence length="95" mass="9957">MGTFPQRPEDQSGPQRLAYLRGGRIAGIKGLLGQADWITRLREEEEEVRRVPAAPWAGASPIPGTHGLSAASCGRRGHTELAEGGGQGNVPSASV</sequence>
<accession>G3H4U1</accession>
<organism evidence="2 3">
    <name type="scientific">Cricetulus griseus</name>
    <name type="common">Chinese hamster</name>
    <name type="synonym">Cricetulus barabensis griseus</name>
    <dbReference type="NCBI Taxonomy" id="10029"/>
    <lineage>
        <taxon>Eukaryota</taxon>
        <taxon>Metazoa</taxon>
        <taxon>Chordata</taxon>
        <taxon>Craniata</taxon>
        <taxon>Vertebrata</taxon>
        <taxon>Euteleostomi</taxon>
        <taxon>Mammalia</taxon>
        <taxon>Eutheria</taxon>
        <taxon>Euarchontoglires</taxon>
        <taxon>Glires</taxon>
        <taxon>Rodentia</taxon>
        <taxon>Myomorpha</taxon>
        <taxon>Muroidea</taxon>
        <taxon>Cricetidae</taxon>
        <taxon>Cricetinae</taxon>
        <taxon>Cricetulus</taxon>
    </lineage>
</organism>
<gene>
    <name evidence="2" type="ORF">I79_005303</name>
</gene>
<reference evidence="3" key="1">
    <citation type="journal article" date="2011" name="Nat. Biotechnol.">
        <title>The genomic sequence of the Chinese hamster ovary (CHO)-K1 cell line.</title>
        <authorList>
            <person name="Xu X."/>
            <person name="Nagarajan H."/>
            <person name="Lewis N.E."/>
            <person name="Pan S."/>
            <person name="Cai Z."/>
            <person name="Liu X."/>
            <person name="Chen W."/>
            <person name="Xie M."/>
            <person name="Wang W."/>
            <person name="Hammond S."/>
            <person name="Andersen M.R."/>
            <person name="Neff N."/>
            <person name="Passarelli B."/>
            <person name="Koh W."/>
            <person name="Fan H.C."/>
            <person name="Wang J."/>
            <person name="Gui Y."/>
            <person name="Lee K.H."/>
            <person name="Betenbaugh M.J."/>
            <person name="Quake S.R."/>
            <person name="Famili I."/>
            <person name="Palsson B.O."/>
            <person name="Wang J."/>
        </authorList>
    </citation>
    <scope>NUCLEOTIDE SEQUENCE [LARGE SCALE GENOMIC DNA]</scope>
    <source>
        <strain evidence="3">CHO K1 cell line</strain>
    </source>
</reference>
<evidence type="ECO:0000313" key="3">
    <source>
        <dbReference type="Proteomes" id="UP000001075"/>
    </source>
</evidence>
<name>G3H4U1_CRIGR</name>